<proteinExistence type="predicted"/>
<keyword evidence="3" id="KW-1185">Reference proteome</keyword>
<evidence type="ECO:0000313" key="2">
    <source>
        <dbReference type="EMBL" id="QNN51595.1"/>
    </source>
</evidence>
<name>A0A7G9R7M0_9ACTN</name>
<dbReference type="RefSeq" id="WP_187577431.1">
    <property type="nucleotide sequence ID" value="NZ_CP060713.1"/>
</dbReference>
<protein>
    <submittedName>
        <fullName evidence="2">Uncharacterized protein</fullName>
    </submittedName>
</protein>
<feature type="transmembrane region" description="Helical" evidence="1">
    <location>
        <begin position="95"/>
        <end position="113"/>
    </location>
</feature>
<keyword evidence="1" id="KW-1133">Transmembrane helix</keyword>
<gene>
    <name evidence="2" type="ORF">H9L09_13560</name>
</gene>
<dbReference type="KEGG" id="nmes:H9L09_13560"/>
<organism evidence="2 3">
    <name type="scientific">Nocardioides mesophilus</name>
    <dbReference type="NCBI Taxonomy" id="433659"/>
    <lineage>
        <taxon>Bacteria</taxon>
        <taxon>Bacillati</taxon>
        <taxon>Actinomycetota</taxon>
        <taxon>Actinomycetes</taxon>
        <taxon>Propionibacteriales</taxon>
        <taxon>Nocardioidaceae</taxon>
        <taxon>Nocardioides</taxon>
    </lineage>
</organism>
<evidence type="ECO:0000256" key="1">
    <source>
        <dbReference type="SAM" id="Phobius"/>
    </source>
</evidence>
<accession>A0A7G9R7M0</accession>
<dbReference type="EMBL" id="CP060713">
    <property type="protein sequence ID" value="QNN51595.1"/>
    <property type="molecule type" value="Genomic_DNA"/>
</dbReference>
<dbReference type="AlphaFoldDB" id="A0A7G9R7M0"/>
<feature type="transmembrane region" description="Helical" evidence="1">
    <location>
        <begin position="33"/>
        <end position="53"/>
    </location>
</feature>
<evidence type="ECO:0000313" key="3">
    <source>
        <dbReference type="Proteomes" id="UP000515947"/>
    </source>
</evidence>
<dbReference type="Proteomes" id="UP000515947">
    <property type="component" value="Chromosome"/>
</dbReference>
<feature type="transmembrane region" description="Helical" evidence="1">
    <location>
        <begin position="59"/>
        <end position="75"/>
    </location>
</feature>
<sequence length="153" mass="16724">MESNGDRDSLREQLREIERGELVSWVVYPPTPVWWTVGFGLWAAAFALVVGLLDGFVQSLAQLGLILAMFAAIAWDRRRRGTYPSGLPPRDFRRAILTMALGAAAVAGAAWLIGEQVGTWWAAATAGVGAGVVVAWYEHEYAAIAARLRERLL</sequence>
<keyword evidence="1" id="KW-0472">Membrane</keyword>
<feature type="transmembrane region" description="Helical" evidence="1">
    <location>
        <begin position="119"/>
        <end position="137"/>
    </location>
</feature>
<keyword evidence="1" id="KW-0812">Transmembrane</keyword>
<reference evidence="2 3" key="1">
    <citation type="submission" date="2020-08" db="EMBL/GenBank/DDBJ databases">
        <title>Genome sequence of Nocardioides mesophilus KACC 16243T.</title>
        <authorList>
            <person name="Hyun D.-W."/>
            <person name="Bae J.-W."/>
        </authorList>
    </citation>
    <scope>NUCLEOTIDE SEQUENCE [LARGE SCALE GENOMIC DNA]</scope>
    <source>
        <strain evidence="2 3">KACC 16243</strain>
    </source>
</reference>